<dbReference type="SFLD" id="SFLDS00003">
    <property type="entry name" value="Haloacid_Dehalogenase"/>
    <property type="match status" value="1"/>
</dbReference>
<name>A0A2P8HXA2_9BACI</name>
<dbReference type="PANTHER" id="PTHR10000">
    <property type="entry name" value="PHOSPHOSERINE PHOSPHATASE"/>
    <property type="match status" value="1"/>
</dbReference>
<dbReference type="SFLD" id="SFLDG01144">
    <property type="entry name" value="C2.B.4:_PGP_Like"/>
    <property type="match status" value="1"/>
</dbReference>
<comment type="caution">
    <text evidence="1">The sequence shown here is derived from an EMBL/GenBank/DDBJ whole genome shotgun (WGS) entry which is preliminary data.</text>
</comment>
<dbReference type="InterPro" id="IPR000150">
    <property type="entry name" value="Cof"/>
</dbReference>
<dbReference type="NCBIfam" id="TIGR01484">
    <property type="entry name" value="HAD-SF-IIB"/>
    <property type="match status" value="1"/>
</dbReference>
<dbReference type="NCBIfam" id="TIGR00099">
    <property type="entry name" value="Cof-subfamily"/>
    <property type="match status" value="1"/>
</dbReference>
<sequence>MNKLLCFDIDGTLYTDEKVVPASAKLAIQQLQRAGYEVAIATGRGPFMFESLRQELNIDTYISFNGSVVVHNNEVIAEKTLPLPLLKKLYNEAQTKGLTMVFLEKDGFYTDVAGDHVVKESLHQLKLPYPALTETLTSRTKINQALLYCNVDEEAHFAEQFPELRFVRWHEASVDVLPGAGSKAEGIAELSRHVGLTINDVIAFGDGLNDIEMLREAGIGVAMANGKQEAKAEADLVTGDVAEDGIHQAIERLQLL</sequence>
<reference evidence="1 2" key="1">
    <citation type="submission" date="2018-03" db="EMBL/GenBank/DDBJ databases">
        <title>Genomic Encyclopedia of Type Strains, Phase III (KMG-III): the genomes of soil and plant-associated and newly described type strains.</title>
        <authorList>
            <person name="Whitman W."/>
        </authorList>
    </citation>
    <scope>NUCLEOTIDE SEQUENCE [LARGE SCALE GENOMIC DNA]</scope>
    <source>
        <strain evidence="1 2">CGMCC 1.07653</strain>
    </source>
</reference>
<dbReference type="Gene3D" id="3.40.50.1000">
    <property type="entry name" value="HAD superfamily/HAD-like"/>
    <property type="match status" value="1"/>
</dbReference>
<evidence type="ECO:0000313" key="2">
    <source>
        <dbReference type="Proteomes" id="UP000242310"/>
    </source>
</evidence>
<dbReference type="SUPFAM" id="SSF56784">
    <property type="entry name" value="HAD-like"/>
    <property type="match status" value="1"/>
</dbReference>
<proteinExistence type="predicted"/>
<evidence type="ECO:0000313" key="1">
    <source>
        <dbReference type="EMBL" id="PSL50856.1"/>
    </source>
</evidence>
<accession>A0A2P8HXA2</accession>
<dbReference type="AlphaFoldDB" id="A0A2P8HXA2"/>
<dbReference type="Pfam" id="PF08282">
    <property type="entry name" value="Hydrolase_3"/>
    <property type="match status" value="1"/>
</dbReference>
<dbReference type="OrthoDB" id="9810101at2"/>
<dbReference type="GO" id="GO:0005829">
    <property type="term" value="C:cytosol"/>
    <property type="evidence" value="ECO:0007669"/>
    <property type="project" value="TreeGrafter"/>
</dbReference>
<dbReference type="InterPro" id="IPR036412">
    <property type="entry name" value="HAD-like_sf"/>
</dbReference>
<dbReference type="Proteomes" id="UP000242310">
    <property type="component" value="Unassembled WGS sequence"/>
</dbReference>
<dbReference type="InterPro" id="IPR006379">
    <property type="entry name" value="HAD-SF_hydro_IIB"/>
</dbReference>
<gene>
    <name evidence="1" type="ORF">B0H94_102132</name>
</gene>
<dbReference type="GO" id="GO:0016791">
    <property type="term" value="F:phosphatase activity"/>
    <property type="evidence" value="ECO:0007669"/>
    <property type="project" value="UniProtKB-ARBA"/>
</dbReference>
<dbReference type="EMBL" id="PYAV01000002">
    <property type="protein sequence ID" value="PSL50856.1"/>
    <property type="molecule type" value="Genomic_DNA"/>
</dbReference>
<dbReference type="SFLD" id="SFLDG01140">
    <property type="entry name" value="C2.B:_Phosphomannomutase_and_P"/>
    <property type="match status" value="1"/>
</dbReference>
<dbReference type="GO" id="GO:0000287">
    <property type="term" value="F:magnesium ion binding"/>
    <property type="evidence" value="ECO:0007669"/>
    <property type="project" value="TreeGrafter"/>
</dbReference>
<protein>
    <recommendedName>
        <fullName evidence="3">Cof subfamily protein (Haloacid dehalogenase superfamily)/HAD superfamily hydrolase (TIGR01484 family)</fullName>
    </recommendedName>
</protein>
<dbReference type="PROSITE" id="PS01229">
    <property type="entry name" value="COF_2"/>
    <property type="match status" value="1"/>
</dbReference>
<keyword evidence="2" id="KW-1185">Reference proteome</keyword>
<dbReference type="Gene3D" id="3.30.1240.10">
    <property type="match status" value="1"/>
</dbReference>
<dbReference type="PROSITE" id="PS01228">
    <property type="entry name" value="COF_1"/>
    <property type="match status" value="1"/>
</dbReference>
<organism evidence="1 2">
    <name type="scientific">Salsuginibacillus halophilus</name>
    <dbReference type="NCBI Taxonomy" id="517424"/>
    <lineage>
        <taxon>Bacteria</taxon>
        <taxon>Bacillati</taxon>
        <taxon>Bacillota</taxon>
        <taxon>Bacilli</taxon>
        <taxon>Bacillales</taxon>
        <taxon>Bacillaceae</taxon>
        <taxon>Salsuginibacillus</taxon>
    </lineage>
</organism>
<dbReference type="PANTHER" id="PTHR10000:SF25">
    <property type="entry name" value="PHOSPHATASE YKRA-RELATED"/>
    <property type="match status" value="1"/>
</dbReference>
<dbReference type="InterPro" id="IPR023214">
    <property type="entry name" value="HAD_sf"/>
</dbReference>
<dbReference type="PRINTS" id="PR00119">
    <property type="entry name" value="CATATPASE"/>
</dbReference>
<evidence type="ECO:0008006" key="3">
    <source>
        <dbReference type="Google" id="ProtNLM"/>
    </source>
</evidence>
<dbReference type="RefSeq" id="WP_106587577.1">
    <property type="nucleotide sequence ID" value="NZ_PYAV01000002.1"/>
</dbReference>